<name>A0A9X1AGV0_9HYPH</name>
<proteinExistence type="predicted"/>
<organism evidence="1 2">
    <name type="scientific">Aminobacter anthyllidis</name>
    <dbReference type="NCBI Taxonomy" id="1035067"/>
    <lineage>
        <taxon>Bacteria</taxon>
        <taxon>Pseudomonadati</taxon>
        <taxon>Pseudomonadota</taxon>
        <taxon>Alphaproteobacteria</taxon>
        <taxon>Hyphomicrobiales</taxon>
        <taxon>Phyllobacteriaceae</taxon>
        <taxon>Aminobacter</taxon>
    </lineage>
</organism>
<reference evidence="1" key="2">
    <citation type="submission" date="2021-03" db="EMBL/GenBank/DDBJ databases">
        <authorList>
            <person name="Artuso I."/>
            <person name="Turrini P."/>
            <person name="Pirolo M."/>
            <person name="Lugli G.A."/>
            <person name="Ventura M."/>
            <person name="Visca P."/>
        </authorList>
    </citation>
    <scope>NUCLEOTIDE SEQUENCE</scope>
    <source>
        <strain evidence="1">LMG 26462</strain>
    </source>
</reference>
<dbReference type="RefSeq" id="WP_214393336.1">
    <property type="nucleotide sequence ID" value="NZ_JAFLWW010000012.1"/>
</dbReference>
<sequence length="92" mass="9756">MMIASRTPEPVMATDAPGQCEGAPALYLQASRAAIFRSHLRSSTAAGESVQLSFHVSIPLAQATEVGDPDELALFYQRPHQPVPARGNALIA</sequence>
<comment type="caution">
    <text evidence="1">The sequence shown here is derived from an EMBL/GenBank/DDBJ whole genome shotgun (WGS) entry which is preliminary data.</text>
</comment>
<keyword evidence="2" id="KW-1185">Reference proteome</keyword>
<dbReference type="EMBL" id="JAFLWW010000012">
    <property type="protein sequence ID" value="MBT1159488.1"/>
    <property type="molecule type" value="Genomic_DNA"/>
</dbReference>
<dbReference type="Proteomes" id="UP001138921">
    <property type="component" value="Unassembled WGS sequence"/>
</dbReference>
<dbReference type="AlphaFoldDB" id="A0A9X1AGV0"/>
<evidence type="ECO:0000313" key="1">
    <source>
        <dbReference type="EMBL" id="MBT1159488.1"/>
    </source>
</evidence>
<evidence type="ECO:0000313" key="2">
    <source>
        <dbReference type="Proteomes" id="UP001138921"/>
    </source>
</evidence>
<reference evidence="1" key="1">
    <citation type="journal article" date="2021" name="Microorganisms">
        <title>Phylogenomic Reconstruction and Metabolic Potential of the Genus Aminobacter.</title>
        <authorList>
            <person name="Artuso I."/>
            <person name="Turrini P."/>
            <person name="Pirolo M."/>
            <person name="Lugli G.A."/>
            <person name="Ventura M."/>
            <person name="Visca P."/>
        </authorList>
    </citation>
    <scope>NUCLEOTIDE SEQUENCE</scope>
    <source>
        <strain evidence="1">LMG 26462</strain>
    </source>
</reference>
<protein>
    <submittedName>
        <fullName evidence="1">Uncharacterized protein</fullName>
    </submittedName>
</protein>
<accession>A0A9X1AGV0</accession>
<gene>
    <name evidence="1" type="ORF">J1C56_28375</name>
</gene>